<evidence type="ECO:0000313" key="8">
    <source>
        <dbReference type="Proteomes" id="UP000019118"/>
    </source>
</evidence>
<protein>
    <submittedName>
        <fullName evidence="7">Uncharacterized protein</fullName>
    </submittedName>
</protein>
<evidence type="ECO:0000256" key="3">
    <source>
        <dbReference type="ARBA" id="ARBA00022989"/>
    </source>
</evidence>
<evidence type="ECO:0000256" key="6">
    <source>
        <dbReference type="SAM" id="SignalP"/>
    </source>
</evidence>
<accession>A0AAR5PIM4</accession>
<dbReference type="Proteomes" id="UP000019118">
    <property type="component" value="Unassembled WGS sequence"/>
</dbReference>
<keyword evidence="4 5" id="KW-0472">Membrane</keyword>
<keyword evidence="3 5" id="KW-1133">Transmembrane helix</keyword>
<keyword evidence="2 5" id="KW-0812">Transmembrane</keyword>
<dbReference type="GO" id="GO:0016020">
    <property type="term" value="C:membrane"/>
    <property type="evidence" value="ECO:0007669"/>
    <property type="project" value="UniProtKB-SubCell"/>
</dbReference>
<evidence type="ECO:0000313" key="7">
    <source>
        <dbReference type="EnsemblMetazoa" id="XP_019760732.1"/>
    </source>
</evidence>
<keyword evidence="8" id="KW-1185">Reference proteome</keyword>
<organism evidence="7 8">
    <name type="scientific">Dendroctonus ponderosae</name>
    <name type="common">Mountain pine beetle</name>
    <dbReference type="NCBI Taxonomy" id="77166"/>
    <lineage>
        <taxon>Eukaryota</taxon>
        <taxon>Metazoa</taxon>
        <taxon>Ecdysozoa</taxon>
        <taxon>Arthropoda</taxon>
        <taxon>Hexapoda</taxon>
        <taxon>Insecta</taxon>
        <taxon>Pterygota</taxon>
        <taxon>Neoptera</taxon>
        <taxon>Endopterygota</taxon>
        <taxon>Coleoptera</taxon>
        <taxon>Polyphaga</taxon>
        <taxon>Cucujiformia</taxon>
        <taxon>Curculionidae</taxon>
        <taxon>Scolytinae</taxon>
        <taxon>Dendroctonus</taxon>
    </lineage>
</organism>
<comment type="subcellular location">
    <subcellularLocation>
        <location evidence="1">Membrane</location>
        <topology evidence="1">Multi-pass membrane protein</topology>
    </subcellularLocation>
</comment>
<evidence type="ECO:0000256" key="4">
    <source>
        <dbReference type="ARBA" id="ARBA00023136"/>
    </source>
</evidence>
<name>A0AAR5PIM4_DENPD</name>
<keyword evidence="6" id="KW-0732">Signal</keyword>
<proteinExistence type="predicted"/>
<evidence type="ECO:0000256" key="2">
    <source>
        <dbReference type="ARBA" id="ARBA00022692"/>
    </source>
</evidence>
<feature type="signal peptide" evidence="6">
    <location>
        <begin position="1"/>
        <end position="28"/>
    </location>
</feature>
<dbReference type="AlphaFoldDB" id="A0AAR5PIM4"/>
<dbReference type="EnsemblMetazoa" id="XM_019905173.1">
    <property type="protein sequence ID" value="XP_019760732.1"/>
    <property type="gene ID" value="LOC109538103"/>
</dbReference>
<dbReference type="InterPro" id="IPR037294">
    <property type="entry name" value="ABC_BtuC-like"/>
</dbReference>
<feature type="transmembrane region" description="Helical" evidence="5">
    <location>
        <begin position="48"/>
        <end position="72"/>
    </location>
</feature>
<reference evidence="8" key="1">
    <citation type="journal article" date="2013" name="Genome Biol.">
        <title>Draft genome of the mountain pine beetle, Dendroctonus ponderosae Hopkins, a major forest pest.</title>
        <authorList>
            <person name="Keeling C.I."/>
            <person name="Yuen M.M."/>
            <person name="Liao N.Y."/>
            <person name="Docking T.R."/>
            <person name="Chan S.K."/>
            <person name="Taylor G.A."/>
            <person name="Palmquist D.L."/>
            <person name="Jackman S.D."/>
            <person name="Nguyen A."/>
            <person name="Li M."/>
            <person name="Henderson H."/>
            <person name="Janes J.K."/>
            <person name="Zhao Y."/>
            <person name="Pandoh P."/>
            <person name="Moore R."/>
            <person name="Sperling F.A."/>
            <person name="Huber D.P."/>
            <person name="Birol I."/>
            <person name="Jones S.J."/>
            <person name="Bohlmann J."/>
        </authorList>
    </citation>
    <scope>NUCLEOTIDE SEQUENCE</scope>
</reference>
<evidence type="ECO:0000256" key="5">
    <source>
        <dbReference type="SAM" id="Phobius"/>
    </source>
</evidence>
<evidence type="ECO:0000256" key="1">
    <source>
        <dbReference type="ARBA" id="ARBA00004141"/>
    </source>
</evidence>
<reference evidence="7" key="2">
    <citation type="submission" date="2024-08" db="UniProtKB">
        <authorList>
            <consortium name="EnsemblMetazoa"/>
        </authorList>
    </citation>
    <scope>IDENTIFICATION</scope>
</reference>
<dbReference type="SUPFAM" id="SSF81345">
    <property type="entry name" value="ABC transporter involved in vitamin B12 uptake, BtuC"/>
    <property type="match status" value="1"/>
</dbReference>
<feature type="chain" id="PRO_5043983658" evidence="6">
    <location>
        <begin position="29"/>
        <end position="94"/>
    </location>
</feature>
<sequence length="94" mass="10377">MSISTKSFFVYLAVALVILSVLTPDVECRRNVLRGRKTVTRRYLRPMAIPAWAVIVLVGLGQLIVGALLYVLMKKLIVDPPVQGNYSMAATDDV</sequence>